<dbReference type="Gene3D" id="3.10.450.50">
    <property type="match status" value="1"/>
</dbReference>
<accession>A0ABU9CLQ9</accession>
<dbReference type="EMBL" id="JBBUTH010000010">
    <property type="protein sequence ID" value="MEK8052763.1"/>
    <property type="molecule type" value="Genomic_DNA"/>
</dbReference>
<protein>
    <submittedName>
        <fullName evidence="1">Nuclear transport factor 2 family protein</fullName>
    </submittedName>
</protein>
<sequence length="167" mass="17841">MLSEHVSERRLVQPLNGCAVASTWGATLVGAGRAPQLPPALAAAAGAVAEPPRAVLQRFVDLLFRRRQVRAAFESCVVATGYRDHAWPGRGNRAGVMGALSARLADAQLTIEVLHLMVDGDLGMVHLRCRHAGQARADDRVEIFRIDQGRIVEHWSVAGAPAASIPA</sequence>
<reference evidence="1 2" key="1">
    <citation type="submission" date="2024-04" db="EMBL/GenBank/DDBJ databases">
        <title>Novel species of the genus Ideonella isolated from streams.</title>
        <authorList>
            <person name="Lu H."/>
        </authorList>
    </citation>
    <scope>NUCLEOTIDE SEQUENCE [LARGE SCALE GENOMIC DNA]</scope>
    <source>
        <strain evidence="1 2">DXS22W</strain>
    </source>
</reference>
<dbReference type="InterPro" id="IPR032710">
    <property type="entry name" value="NTF2-like_dom_sf"/>
</dbReference>
<evidence type="ECO:0000313" key="1">
    <source>
        <dbReference type="EMBL" id="MEK8052763.1"/>
    </source>
</evidence>
<gene>
    <name evidence="1" type="ORF">AACH10_21105</name>
</gene>
<evidence type="ECO:0000313" key="2">
    <source>
        <dbReference type="Proteomes" id="UP001365405"/>
    </source>
</evidence>
<name>A0ABU9CLQ9_9BURK</name>
<dbReference type="Proteomes" id="UP001365405">
    <property type="component" value="Unassembled WGS sequence"/>
</dbReference>
<dbReference type="RefSeq" id="WP_341412488.1">
    <property type="nucleotide sequence ID" value="NZ_JBBUTH010000010.1"/>
</dbReference>
<proteinExistence type="predicted"/>
<dbReference type="SUPFAM" id="SSF54427">
    <property type="entry name" value="NTF2-like"/>
    <property type="match status" value="1"/>
</dbReference>
<comment type="caution">
    <text evidence="1">The sequence shown here is derived from an EMBL/GenBank/DDBJ whole genome shotgun (WGS) entry which is preliminary data.</text>
</comment>
<organism evidence="1 2">
    <name type="scientific">Pseudaquabacterium inlustre</name>
    <dbReference type="NCBI Taxonomy" id="2984192"/>
    <lineage>
        <taxon>Bacteria</taxon>
        <taxon>Pseudomonadati</taxon>
        <taxon>Pseudomonadota</taxon>
        <taxon>Betaproteobacteria</taxon>
        <taxon>Burkholderiales</taxon>
        <taxon>Sphaerotilaceae</taxon>
        <taxon>Pseudaquabacterium</taxon>
    </lineage>
</organism>
<keyword evidence="2" id="KW-1185">Reference proteome</keyword>